<dbReference type="EMBL" id="SWLE01000012">
    <property type="protein sequence ID" value="TNM93741.1"/>
    <property type="molecule type" value="Genomic_DNA"/>
</dbReference>
<feature type="region of interest" description="Disordered" evidence="2">
    <location>
        <begin position="1"/>
        <end position="55"/>
    </location>
</feature>
<dbReference type="InterPro" id="IPR045669">
    <property type="entry name" value="FHIP_C"/>
</dbReference>
<dbReference type="Pfam" id="PF19314">
    <property type="entry name" value="DUF5917"/>
    <property type="match status" value="1"/>
</dbReference>
<reference evidence="4 5" key="1">
    <citation type="submission" date="2019-04" db="EMBL/GenBank/DDBJ databases">
        <title>The sequence and de novo assembly of Takifugu bimaculatus genome using PacBio and Hi-C technologies.</title>
        <authorList>
            <person name="Xu P."/>
            <person name="Liu B."/>
            <person name="Zhou Z."/>
        </authorList>
    </citation>
    <scope>NUCLEOTIDE SEQUENCE [LARGE SCALE GENOMIC DNA]</scope>
    <source>
        <strain evidence="4">TB-2018</strain>
        <tissue evidence="4">Muscle</tissue>
    </source>
</reference>
<gene>
    <name evidence="4" type="ORF">fugu_001917</name>
</gene>
<protein>
    <recommendedName>
        <fullName evidence="3">FHF complex subunit HOOK-interacting protein C-terminal domain-containing protein</fullName>
    </recommendedName>
</protein>
<evidence type="ECO:0000313" key="5">
    <source>
        <dbReference type="Proteomes" id="UP000516260"/>
    </source>
</evidence>
<feature type="domain" description="FHF complex subunit HOOK-interacting protein C-terminal" evidence="3">
    <location>
        <begin position="153"/>
        <end position="245"/>
    </location>
</feature>
<comment type="similarity">
    <text evidence="1">Belongs to the FHIP family.</text>
</comment>
<feature type="region of interest" description="Disordered" evidence="2">
    <location>
        <begin position="116"/>
        <end position="145"/>
    </location>
</feature>
<dbReference type="Proteomes" id="UP000516260">
    <property type="component" value="Chromosome 2"/>
</dbReference>
<feature type="compositionally biased region" description="Acidic residues" evidence="2">
    <location>
        <begin position="121"/>
        <end position="134"/>
    </location>
</feature>
<dbReference type="InterPro" id="IPR019384">
    <property type="entry name" value="FHIP"/>
</dbReference>
<name>A0A4Z2BN66_9TELE</name>
<feature type="compositionally biased region" description="Polar residues" evidence="2">
    <location>
        <begin position="1"/>
        <end position="11"/>
    </location>
</feature>
<comment type="caution">
    <text evidence="4">The sequence shown here is derived from an EMBL/GenBank/DDBJ whole genome shotgun (WGS) entry which is preliminary data.</text>
</comment>
<dbReference type="Pfam" id="PF19311">
    <property type="entry name" value="KELAA"/>
    <property type="match status" value="1"/>
</dbReference>
<evidence type="ECO:0000256" key="2">
    <source>
        <dbReference type="SAM" id="MobiDB-lite"/>
    </source>
</evidence>
<sequence>MEGQSGSNATGVISRAHPSGQNPPRHVWQLTLFPTAHPELESPDAAASSSLPGSGVSGGDNFLSRYCELMRSLGVEPDCDDIIDDVSTFRKRIRALKQKVEEEEDGDAIDLVSSSLKGEGEDAMMEEGEGEEEGEERRSSTKGVGGGHGVPFTGPFISVLLSRLENLLENPIAVNLLVTGLLAQLASYPQPLLRAFLLGTDAQNQPNVRTLYQVLVSVRAQIERYVEARPEYPALVTQAWRFLLAKDQDSKFRECLQSQHGDTILDPSLPNGSLKNALPLPPLSVLPPCPPIPQEAKSRVFAIILYSEFLKELAAIAQEHSITPDCSDEE</sequence>
<dbReference type="AlphaFoldDB" id="A0A4Z2BN66"/>
<evidence type="ECO:0000256" key="1">
    <source>
        <dbReference type="ARBA" id="ARBA00024336"/>
    </source>
</evidence>
<feature type="compositionally biased region" description="Low complexity" evidence="2">
    <location>
        <begin position="43"/>
        <end position="54"/>
    </location>
</feature>
<dbReference type="PANTHER" id="PTHR21705:SF6">
    <property type="entry name" value="FHF COMPLEX SUBUNIT HOOK-INTERACTING PROTEIN 1A"/>
    <property type="match status" value="1"/>
</dbReference>
<evidence type="ECO:0000259" key="3">
    <source>
        <dbReference type="Pfam" id="PF19314"/>
    </source>
</evidence>
<evidence type="ECO:0000313" key="4">
    <source>
        <dbReference type="EMBL" id="TNM93741.1"/>
    </source>
</evidence>
<proteinExistence type="inferred from homology"/>
<keyword evidence="5" id="KW-1185">Reference proteome</keyword>
<organism evidence="4 5">
    <name type="scientific">Takifugu bimaculatus</name>
    <dbReference type="NCBI Taxonomy" id="433685"/>
    <lineage>
        <taxon>Eukaryota</taxon>
        <taxon>Metazoa</taxon>
        <taxon>Chordata</taxon>
        <taxon>Craniata</taxon>
        <taxon>Vertebrata</taxon>
        <taxon>Euteleostomi</taxon>
        <taxon>Actinopterygii</taxon>
        <taxon>Neopterygii</taxon>
        <taxon>Teleostei</taxon>
        <taxon>Neoteleostei</taxon>
        <taxon>Acanthomorphata</taxon>
        <taxon>Eupercaria</taxon>
        <taxon>Tetraodontiformes</taxon>
        <taxon>Tetradontoidea</taxon>
        <taxon>Tetraodontidae</taxon>
        <taxon>Takifugu</taxon>
    </lineage>
</organism>
<accession>A0A4Z2BN66</accession>
<dbReference type="PANTHER" id="PTHR21705">
    <property type="entry name" value="RAI16 PROTEIN-RELATED"/>
    <property type="match status" value="1"/>
</dbReference>
<dbReference type="InterPro" id="IPR045668">
    <property type="entry name" value="FHIP_KELAA_motif"/>
</dbReference>